<feature type="domain" description="Non-reducing end beta-L-arabinofuranosidase-like GH127 catalytic" evidence="2">
    <location>
        <begin position="9"/>
        <end position="418"/>
    </location>
</feature>
<accession>A0ABV9N078</accession>
<gene>
    <name evidence="4" type="ORF">ACFO5I_10865</name>
</gene>
<dbReference type="PANTHER" id="PTHR31151:SF0">
    <property type="entry name" value="PROLINE-TRNA LIGASE (DUF1680)"/>
    <property type="match status" value="1"/>
</dbReference>
<dbReference type="InterPro" id="IPR049046">
    <property type="entry name" value="Beta-AFase-like_GH127_middle"/>
</dbReference>
<dbReference type="Pfam" id="PF20736">
    <property type="entry name" value="Glyco_hydro127M"/>
    <property type="match status" value="1"/>
</dbReference>
<dbReference type="PANTHER" id="PTHR31151">
    <property type="entry name" value="PROLINE-TRNA LIGASE (DUF1680)"/>
    <property type="match status" value="1"/>
</dbReference>
<feature type="domain" description="Non-reducing end beta-L-arabinofuranosidase-like GH127 middle" evidence="3">
    <location>
        <begin position="428"/>
        <end position="522"/>
    </location>
</feature>
<sequence length="791" mass="90078">MQAIQTNEIHITDPYVKRAQEGLVTYLLSLDAKRFLYEIYKVAELEPLTTEGYGGWERSDAINFRGHFFGHFLSASALAYQAEKKASPKAQLLASLKTAVAGLATAQKHYAQRYPASAGYISAFREAALDEVEGKAVTPAEKENVLVPWYNLHKILAGLLDVHEYLAEADETLSQQALQVATQFGDYIYRRMVQLPDKKQMLTIEYGGMNDALYRLYEITQQTEHQLAATYFDEDELIEQLALNQDVLAGKHANTMIPKLIGALNRYRVLQNQPAKLSKEGQATLEQSFQAAKSFWDITVKTHTYCTGGNSQSEHFHEPNELYFDAELRNGDCTCETCNTHNMLKLTRNLYFLTKEKKYLDYYEQTYINAILASQNPETGMMMYFQPMGAGYNKVYNRPYDEFWCCTGTGIESFAKLADTFYLEEDQTIFVNSYFSNTLQRVKENLILTHEMDRAKFRAKLTFSKLNPLEESRSMTLALRLPTWSSQTTIAINGVEIDFTEKAGFAYLPTRLNLTDSIEIQFSPQLTFVATADNPAYVALTYGPYVLAGGFDKTDIDADNPNGILVRVGTKDPLLADSLTVTDPNWQANLSQSLEAIEVPDKLCAFKLNGAEEKIIFTPYYEMHGERYGIYFKVRMKNSVEAKQAQEEKEALLKQQAQIYQELHHFDENNSEYAKNLSYQHSFVGDFHGKRYRIAEADGWFQYEFSLQPVEETLRLALVFHTADYSKTINVQIGEETYQIEVPHSPTSTFITKELLISSRHVSDGKLQLKFASQAQNSARLFGIQLLKLEK</sequence>
<evidence type="ECO:0000259" key="3">
    <source>
        <dbReference type="Pfam" id="PF20736"/>
    </source>
</evidence>
<keyword evidence="5" id="KW-1185">Reference proteome</keyword>
<dbReference type="SUPFAM" id="SSF48208">
    <property type="entry name" value="Six-hairpin glycosidases"/>
    <property type="match status" value="1"/>
</dbReference>
<dbReference type="EMBL" id="JBHSGS010000061">
    <property type="protein sequence ID" value="MFC4720223.1"/>
    <property type="molecule type" value="Genomic_DNA"/>
</dbReference>
<dbReference type="InterPro" id="IPR012878">
    <property type="entry name" value="Beta-AFase-like_GH127_cat"/>
</dbReference>
<protein>
    <submittedName>
        <fullName evidence="4">Beta-L-arabinofuranosidase domain-containing protein</fullName>
    </submittedName>
</protein>
<feature type="coiled-coil region" evidence="1">
    <location>
        <begin position="635"/>
        <end position="662"/>
    </location>
</feature>
<keyword evidence="1" id="KW-0175">Coiled coil</keyword>
<dbReference type="Proteomes" id="UP001595969">
    <property type="component" value="Unassembled WGS sequence"/>
</dbReference>
<dbReference type="InterPro" id="IPR008928">
    <property type="entry name" value="6-hairpin_glycosidase_sf"/>
</dbReference>
<comment type="caution">
    <text evidence="4">The sequence shown here is derived from an EMBL/GenBank/DDBJ whole genome shotgun (WGS) entry which is preliminary data.</text>
</comment>
<proteinExistence type="predicted"/>
<dbReference type="Pfam" id="PF07944">
    <property type="entry name" value="Beta-AFase-like_GH127_cat"/>
    <property type="match status" value="1"/>
</dbReference>
<evidence type="ECO:0000313" key="4">
    <source>
        <dbReference type="EMBL" id="MFC4720223.1"/>
    </source>
</evidence>
<reference evidence="5" key="1">
    <citation type="journal article" date="2019" name="Int. J. Syst. Evol. Microbiol.">
        <title>The Global Catalogue of Microorganisms (GCM) 10K type strain sequencing project: providing services to taxonomists for standard genome sequencing and annotation.</title>
        <authorList>
            <consortium name="The Broad Institute Genomics Platform"/>
            <consortium name="The Broad Institute Genome Sequencing Center for Infectious Disease"/>
            <person name="Wu L."/>
            <person name="Ma J."/>
        </authorList>
    </citation>
    <scope>NUCLEOTIDE SEQUENCE [LARGE SCALE GENOMIC DNA]</scope>
    <source>
        <strain evidence="5">CGMCC 1.19032</strain>
    </source>
</reference>
<name>A0ABV9N078_9ENTE</name>
<dbReference type="RefSeq" id="WP_204653004.1">
    <property type="nucleotide sequence ID" value="NZ_JAFBFD010000004.1"/>
</dbReference>
<evidence type="ECO:0000313" key="5">
    <source>
        <dbReference type="Proteomes" id="UP001595969"/>
    </source>
</evidence>
<organism evidence="4 5">
    <name type="scientific">Enterococcus lemanii</name>
    <dbReference type="NCBI Taxonomy" id="1159752"/>
    <lineage>
        <taxon>Bacteria</taxon>
        <taxon>Bacillati</taxon>
        <taxon>Bacillota</taxon>
        <taxon>Bacilli</taxon>
        <taxon>Lactobacillales</taxon>
        <taxon>Enterococcaceae</taxon>
        <taxon>Enterococcus</taxon>
    </lineage>
</organism>
<evidence type="ECO:0000259" key="2">
    <source>
        <dbReference type="Pfam" id="PF07944"/>
    </source>
</evidence>
<evidence type="ECO:0000256" key="1">
    <source>
        <dbReference type="SAM" id="Coils"/>
    </source>
</evidence>